<dbReference type="NCBIfam" id="TIGR01847">
    <property type="entry name" value="bacteriocin_sig"/>
    <property type="match status" value="1"/>
</dbReference>
<keyword evidence="1" id="KW-0472">Membrane</keyword>
<keyword evidence="3" id="KW-1185">Reference proteome</keyword>
<dbReference type="NCBIfam" id="TIGR03949">
    <property type="entry name" value="bact_IIb_cerein"/>
    <property type="match status" value="1"/>
</dbReference>
<evidence type="ECO:0000313" key="3">
    <source>
        <dbReference type="Proteomes" id="UP000003573"/>
    </source>
</evidence>
<proteinExistence type="predicted"/>
<evidence type="ECO:0000313" key="2">
    <source>
        <dbReference type="EMBL" id="EHJ52476.1"/>
    </source>
</evidence>
<dbReference type="Pfam" id="PF10439">
    <property type="entry name" value="Bacteriocin_IIc"/>
    <property type="match status" value="1"/>
</dbReference>
<protein>
    <submittedName>
        <fullName evidence="2">Class IIb bacteriocin, lactobin A/cerein 7B family</fullName>
    </submittedName>
</protein>
<dbReference type="EMBL" id="AEUW02000001">
    <property type="protein sequence ID" value="EHJ52476.1"/>
    <property type="molecule type" value="Genomic_DNA"/>
</dbReference>
<reference evidence="2 3" key="1">
    <citation type="journal article" date="2014" name="Int. J. Syst. Evol. Microbiol.">
        <title>Phylogenomics and the dynamic genome evolution of the genus Streptococcus.</title>
        <authorList>
            <consortium name="The Broad Institute Genome Sequencing Platform"/>
            <person name="Richards V.P."/>
            <person name="Palmer S.R."/>
            <person name="Pavinski Bitar P.D."/>
            <person name="Qin X."/>
            <person name="Weinstock G.M."/>
            <person name="Highlander S.K."/>
            <person name="Town C.D."/>
            <person name="Burne R.A."/>
            <person name="Stanhope M.J."/>
        </authorList>
    </citation>
    <scope>NUCLEOTIDE SEQUENCE [LARGE SCALE GENOMIC DNA]</scope>
    <source>
        <strain evidence="2 3">NCTC 11558</strain>
    </source>
</reference>
<dbReference type="InterPro" id="IPR019493">
    <property type="entry name" value="Bacteriocin_IIb_lactacin-rel"/>
</dbReference>
<gene>
    <name evidence="2" type="ORF">STRMA_1470</name>
</gene>
<comment type="caution">
    <text evidence="2">The sequence shown here is derived from an EMBL/GenBank/DDBJ whole genome shotgun (WGS) entry which is preliminary data.</text>
</comment>
<accession>G5JW56</accession>
<dbReference type="GO" id="GO:0042742">
    <property type="term" value="P:defense response to bacterium"/>
    <property type="evidence" value="ECO:0007669"/>
    <property type="project" value="InterPro"/>
</dbReference>
<dbReference type="STRING" id="764298.STRMA_1470"/>
<dbReference type="AlphaFoldDB" id="G5JW56"/>
<dbReference type="RefSeq" id="WP_003080524.1">
    <property type="nucleotide sequence ID" value="NZ_AEUW02000001.1"/>
</dbReference>
<feature type="transmembrane region" description="Helical" evidence="1">
    <location>
        <begin position="24"/>
        <end position="48"/>
    </location>
</feature>
<name>G5JW56_9STRE</name>
<keyword evidence="1" id="KW-0812">Transmembrane</keyword>
<sequence>MNTMTIEKFEVMNAQELAAVEGGIVITGTAVALGVGIAAGSFAIGYTIGQSLKR</sequence>
<dbReference type="InterPro" id="IPR010133">
    <property type="entry name" value="Bacteriocin_signal_seq"/>
</dbReference>
<evidence type="ECO:0000256" key="1">
    <source>
        <dbReference type="SAM" id="Phobius"/>
    </source>
</evidence>
<dbReference type="InterPro" id="IPR023991">
    <property type="entry name" value="Bacteriocin_IIb_lactobn/cerein"/>
</dbReference>
<organism evidence="2 3">
    <name type="scientific">Streptococcus macacae NCTC 11558</name>
    <dbReference type="NCBI Taxonomy" id="764298"/>
    <lineage>
        <taxon>Bacteria</taxon>
        <taxon>Bacillati</taxon>
        <taxon>Bacillota</taxon>
        <taxon>Bacilli</taxon>
        <taxon>Lactobacillales</taxon>
        <taxon>Streptococcaceae</taxon>
        <taxon>Streptococcus</taxon>
    </lineage>
</organism>
<keyword evidence="1" id="KW-1133">Transmembrane helix</keyword>
<dbReference type="Proteomes" id="UP000003573">
    <property type="component" value="Unassembled WGS sequence"/>
</dbReference>